<proteinExistence type="predicted"/>
<reference evidence="3 4" key="1">
    <citation type="submission" date="2020-08" db="EMBL/GenBank/DDBJ databases">
        <title>Genome public.</title>
        <authorList>
            <person name="Liu C."/>
            <person name="Sun Q."/>
        </authorList>
    </citation>
    <scope>NUCLEOTIDE SEQUENCE [LARGE SCALE GENOMIC DNA]</scope>
    <source>
        <strain evidence="3 4">NSJ-70</strain>
    </source>
</reference>
<keyword evidence="2" id="KW-0472">Membrane</keyword>
<dbReference type="RefSeq" id="WP_186937729.1">
    <property type="nucleotide sequence ID" value="NZ_JACOOA010000001.1"/>
</dbReference>
<comment type="caution">
    <text evidence="3">The sequence shown here is derived from an EMBL/GenBank/DDBJ whole genome shotgun (WGS) entry which is preliminary data.</text>
</comment>
<evidence type="ECO:0000313" key="4">
    <source>
        <dbReference type="Proteomes" id="UP000622448"/>
    </source>
</evidence>
<evidence type="ECO:0000256" key="2">
    <source>
        <dbReference type="SAM" id="Phobius"/>
    </source>
</evidence>
<feature type="region of interest" description="Disordered" evidence="1">
    <location>
        <begin position="1"/>
        <end position="20"/>
    </location>
</feature>
<dbReference type="Proteomes" id="UP000622448">
    <property type="component" value="Unassembled WGS sequence"/>
</dbReference>
<evidence type="ECO:0000313" key="3">
    <source>
        <dbReference type="EMBL" id="MBC5582918.1"/>
    </source>
</evidence>
<keyword evidence="2" id="KW-1133">Transmembrane helix</keyword>
<dbReference type="EMBL" id="JACOOA010000001">
    <property type="protein sequence ID" value="MBC5582918.1"/>
    <property type="molecule type" value="Genomic_DNA"/>
</dbReference>
<gene>
    <name evidence="3" type="ORF">H8S61_01700</name>
</gene>
<protein>
    <submittedName>
        <fullName evidence="3">Uncharacterized protein</fullName>
    </submittedName>
</protein>
<organism evidence="3 4">
    <name type="scientific">Eggerthella hominis</name>
    <dbReference type="NCBI Taxonomy" id="2763043"/>
    <lineage>
        <taxon>Bacteria</taxon>
        <taxon>Bacillati</taxon>
        <taxon>Actinomycetota</taxon>
        <taxon>Coriobacteriia</taxon>
        <taxon>Eggerthellales</taxon>
        <taxon>Eggerthellaceae</taxon>
        <taxon>Eggerthella</taxon>
    </lineage>
</organism>
<sequence>MSNDTGSQATKRADGSSTTERIGIVGDRPRCASTMSAIIIICSSACFDEDQERVSDRREGRVRDVRGFRCRAGGFRHHRIVQSRPVSRAVYGVCIAVFLVLHAGANRIMVLRDRRIPVWTMQVKAELIERMRKEFKDVVKDVGLANVEQVRLVKEESSTMCRLNPLAS</sequence>
<name>A0ABR7BMU0_9ACTN</name>
<accession>A0ABR7BMU0</accession>
<keyword evidence="4" id="KW-1185">Reference proteome</keyword>
<evidence type="ECO:0000256" key="1">
    <source>
        <dbReference type="SAM" id="MobiDB-lite"/>
    </source>
</evidence>
<feature type="transmembrane region" description="Helical" evidence="2">
    <location>
        <begin position="89"/>
        <end position="105"/>
    </location>
</feature>
<keyword evidence="2" id="KW-0812">Transmembrane</keyword>